<dbReference type="SMART" id="SM00827">
    <property type="entry name" value="PKS_AT"/>
    <property type="match status" value="1"/>
</dbReference>
<dbReference type="SUPFAM" id="SSF47336">
    <property type="entry name" value="ACP-like"/>
    <property type="match status" value="1"/>
</dbReference>
<evidence type="ECO:0000256" key="7">
    <source>
        <dbReference type="SAM" id="MobiDB-lite"/>
    </source>
</evidence>
<feature type="domain" description="PKS/mFAS DH" evidence="10">
    <location>
        <begin position="924"/>
        <end position="1244"/>
    </location>
</feature>
<dbReference type="Pfam" id="PF14765">
    <property type="entry name" value="PS-DH"/>
    <property type="match status" value="1"/>
</dbReference>
<dbReference type="PROSITE" id="PS00012">
    <property type="entry name" value="PHOSPHOPANTETHEINE"/>
    <property type="match status" value="1"/>
</dbReference>
<dbReference type="InterPro" id="IPR014043">
    <property type="entry name" value="Acyl_transferase_dom"/>
</dbReference>
<dbReference type="InterPro" id="IPR057326">
    <property type="entry name" value="KR_dom"/>
</dbReference>
<dbReference type="SUPFAM" id="SSF51735">
    <property type="entry name" value="NAD(P)-binding Rossmann-fold domains"/>
    <property type="match status" value="2"/>
</dbReference>
<dbReference type="Gene3D" id="3.10.129.110">
    <property type="entry name" value="Polyketide synthase dehydratase"/>
    <property type="match status" value="1"/>
</dbReference>
<dbReference type="InterPro" id="IPR009081">
    <property type="entry name" value="PP-bd_ACP"/>
</dbReference>
<dbReference type="InterPro" id="IPR016036">
    <property type="entry name" value="Malonyl_transacylase_ACP-bd"/>
</dbReference>
<dbReference type="InterPro" id="IPR020806">
    <property type="entry name" value="PKS_PP-bd"/>
</dbReference>
<dbReference type="GO" id="GO:0016491">
    <property type="term" value="F:oxidoreductase activity"/>
    <property type="evidence" value="ECO:0007669"/>
    <property type="project" value="UniProtKB-KW"/>
</dbReference>
<keyword evidence="2" id="KW-0597">Phosphoprotein</keyword>
<feature type="active site" description="Proton donor; for dehydratase activity" evidence="6">
    <location>
        <position position="1149"/>
    </location>
</feature>
<dbReference type="Pfam" id="PF00109">
    <property type="entry name" value="ketoacyl-synt"/>
    <property type="match status" value="1"/>
</dbReference>
<organism evidence="11 12">
    <name type="scientific">Parathielavia hyrcaniae</name>
    <dbReference type="NCBI Taxonomy" id="113614"/>
    <lineage>
        <taxon>Eukaryota</taxon>
        <taxon>Fungi</taxon>
        <taxon>Dikarya</taxon>
        <taxon>Ascomycota</taxon>
        <taxon>Pezizomycotina</taxon>
        <taxon>Sordariomycetes</taxon>
        <taxon>Sordariomycetidae</taxon>
        <taxon>Sordariales</taxon>
        <taxon>Chaetomiaceae</taxon>
        <taxon>Parathielavia</taxon>
    </lineage>
</organism>
<dbReference type="InterPro" id="IPR014031">
    <property type="entry name" value="Ketoacyl_synth_C"/>
</dbReference>
<dbReference type="InterPro" id="IPR002364">
    <property type="entry name" value="Quin_OxRdtase/zeta-crystal_CS"/>
</dbReference>
<dbReference type="InterPro" id="IPR020841">
    <property type="entry name" value="PKS_Beta-ketoAc_synthase_dom"/>
</dbReference>
<dbReference type="Pfam" id="PF08240">
    <property type="entry name" value="ADH_N"/>
    <property type="match status" value="1"/>
</dbReference>
<evidence type="ECO:0000259" key="8">
    <source>
        <dbReference type="PROSITE" id="PS50075"/>
    </source>
</evidence>
<dbReference type="InterPro" id="IPR011032">
    <property type="entry name" value="GroES-like_sf"/>
</dbReference>
<dbReference type="InterPro" id="IPR016039">
    <property type="entry name" value="Thiolase-like"/>
</dbReference>
<dbReference type="InterPro" id="IPR013968">
    <property type="entry name" value="PKS_KR"/>
</dbReference>
<dbReference type="GO" id="GO:1901336">
    <property type="term" value="P:lactone biosynthetic process"/>
    <property type="evidence" value="ECO:0007669"/>
    <property type="project" value="UniProtKB-ARBA"/>
</dbReference>
<dbReference type="SMART" id="SM00822">
    <property type="entry name" value="PKS_KR"/>
    <property type="match status" value="1"/>
</dbReference>
<dbReference type="PANTHER" id="PTHR43775:SF13">
    <property type="entry name" value="POLYKETIDE SYNTHASE 1"/>
    <property type="match status" value="1"/>
</dbReference>
<dbReference type="GO" id="GO:0030639">
    <property type="term" value="P:polyketide biosynthetic process"/>
    <property type="evidence" value="ECO:0007669"/>
    <property type="project" value="UniProtKB-ARBA"/>
</dbReference>
<feature type="region of interest" description="N-terminal hotdog fold" evidence="6">
    <location>
        <begin position="924"/>
        <end position="1063"/>
    </location>
</feature>
<dbReference type="Pfam" id="PF13602">
    <property type="entry name" value="ADH_zinc_N_2"/>
    <property type="match status" value="1"/>
</dbReference>
<dbReference type="Pfam" id="PF02801">
    <property type="entry name" value="Ketoacyl-synt_C"/>
    <property type="match status" value="1"/>
</dbReference>
<feature type="region of interest" description="C-terminal hotdog fold" evidence="6">
    <location>
        <begin position="1082"/>
        <end position="1244"/>
    </location>
</feature>
<accession>A0AAN6PVE3</accession>
<evidence type="ECO:0000313" key="11">
    <source>
        <dbReference type="EMBL" id="KAK4096770.1"/>
    </source>
</evidence>
<reference evidence="11" key="2">
    <citation type="submission" date="2023-05" db="EMBL/GenBank/DDBJ databases">
        <authorList>
            <consortium name="Lawrence Berkeley National Laboratory"/>
            <person name="Steindorff A."/>
            <person name="Hensen N."/>
            <person name="Bonometti L."/>
            <person name="Westerberg I."/>
            <person name="Brannstrom I.O."/>
            <person name="Guillou S."/>
            <person name="Cros-Aarteil S."/>
            <person name="Calhoun S."/>
            <person name="Haridas S."/>
            <person name="Kuo A."/>
            <person name="Mondo S."/>
            <person name="Pangilinan J."/>
            <person name="Riley R."/>
            <person name="Labutti K."/>
            <person name="Andreopoulos B."/>
            <person name="Lipzen A."/>
            <person name="Chen C."/>
            <person name="Yanf M."/>
            <person name="Daum C."/>
            <person name="Ng V."/>
            <person name="Clum A."/>
            <person name="Ohm R."/>
            <person name="Martin F."/>
            <person name="Silar P."/>
            <person name="Natvig D."/>
            <person name="Lalanne C."/>
            <person name="Gautier V."/>
            <person name="Ament-Velasquez S.L."/>
            <person name="Kruys A."/>
            <person name="Hutchinson M.I."/>
            <person name="Powell A.J."/>
            <person name="Barry K."/>
            <person name="Miller A.N."/>
            <person name="Grigoriev I.V."/>
            <person name="Debuchy R."/>
            <person name="Gladieux P."/>
            <person name="Thoren M.H."/>
            <person name="Johannesson H."/>
        </authorList>
    </citation>
    <scope>NUCLEOTIDE SEQUENCE</scope>
    <source>
        <strain evidence="11">CBS 757.83</strain>
    </source>
</reference>
<dbReference type="SMART" id="SM00823">
    <property type="entry name" value="PKS_PP"/>
    <property type="match status" value="1"/>
</dbReference>
<keyword evidence="5" id="KW-0511">Multifunctional enzyme</keyword>
<evidence type="ECO:0000256" key="2">
    <source>
        <dbReference type="ARBA" id="ARBA00022553"/>
    </source>
</evidence>
<dbReference type="Pfam" id="PF00698">
    <property type="entry name" value="Acyl_transf_1"/>
    <property type="match status" value="1"/>
</dbReference>
<dbReference type="Pfam" id="PF23114">
    <property type="entry name" value="NAD-bd_HRPKS_sdrA"/>
    <property type="match status" value="1"/>
</dbReference>
<dbReference type="PANTHER" id="PTHR43775">
    <property type="entry name" value="FATTY ACID SYNTHASE"/>
    <property type="match status" value="1"/>
</dbReference>
<dbReference type="PROSITE" id="PS52019">
    <property type="entry name" value="PKS_MFAS_DH"/>
    <property type="match status" value="1"/>
</dbReference>
<evidence type="ECO:0000259" key="10">
    <source>
        <dbReference type="PROSITE" id="PS52019"/>
    </source>
</evidence>
<proteinExistence type="predicted"/>
<keyword evidence="12" id="KW-1185">Reference proteome</keyword>
<dbReference type="InterPro" id="IPR050091">
    <property type="entry name" value="PKS_NRPS_Biosynth_Enz"/>
</dbReference>
<dbReference type="SUPFAM" id="SSF53901">
    <property type="entry name" value="Thiolase-like"/>
    <property type="match status" value="1"/>
</dbReference>
<evidence type="ECO:0000256" key="3">
    <source>
        <dbReference type="ARBA" id="ARBA00022679"/>
    </source>
</evidence>
<dbReference type="InterPro" id="IPR020807">
    <property type="entry name" value="PKS_DH"/>
</dbReference>
<dbReference type="InterPro" id="IPR020843">
    <property type="entry name" value="ER"/>
</dbReference>
<evidence type="ECO:0000313" key="12">
    <source>
        <dbReference type="Proteomes" id="UP001305647"/>
    </source>
</evidence>
<dbReference type="EMBL" id="MU863697">
    <property type="protein sequence ID" value="KAK4096770.1"/>
    <property type="molecule type" value="Genomic_DNA"/>
</dbReference>
<evidence type="ECO:0000256" key="4">
    <source>
        <dbReference type="ARBA" id="ARBA00023002"/>
    </source>
</evidence>
<gene>
    <name evidence="11" type="ORF">N658DRAFT_527510</name>
</gene>
<dbReference type="InterPro" id="IPR006162">
    <property type="entry name" value="Ppantetheine_attach_site"/>
</dbReference>
<dbReference type="GO" id="GO:0008270">
    <property type="term" value="F:zinc ion binding"/>
    <property type="evidence" value="ECO:0007669"/>
    <property type="project" value="InterPro"/>
</dbReference>
<dbReference type="PROSITE" id="PS01162">
    <property type="entry name" value="QOR_ZETA_CRYSTAL"/>
    <property type="match status" value="1"/>
</dbReference>
<evidence type="ECO:0000256" key="1">
    <source>
        <dbReference type="ARBA" id="ARBA00022450"/>
    </source>
</evidence>
<dbReference type="Gene3D" id="3.30.70.3290">
    <property type="match status" value="1"/>
</dbReference>
<dbReference type="InterPro" id="IPR013154">
    <property type="entry name" value="ADH-like_N"/>
</dbReference>
<dbReference type="GO" id="GO:0031177">
    <property type="term" value="F:phosphopantetheine binding"/>
    <property type="evidence" value="ECO:0007669"/>
    <property type="project" value="InterPro"/>
</dbReference>
<dbReference type="CDD" id="cd05195">
    <property type="entry name" value="enoyl_red"/>
    <property type="match status" value="1"/>
</dbReference>
<feature type="active site" description="Proton acceptor; for dehydratase activity" evidence="6">
    <location>
        <position position="957"/>
    </location>
</feature>
<feature type="domain" description="Carrier" evidence="8">
    <location>
        <begin position="2238"/>
        <end position="2315"/>
    </location>
</feature>
<evidence type="ECO:0000256" key="6">
    <source>
        <dbReference type="PROSITE-ProRule" id="PRU01363"/>
    </source>
</evidence>
<dbReference type="Gene3D" id="3.40.47.10">
    <property type="match status" value="1"/>
</dbReference>
<dbReference type="InterPro" id="IPR036736">
    <property type="entry name" value="ACP-like_sf"/>
</dbReference>
<dbReference type="InterPro" id="IPR014030">
    <property type="entry name" value="Ketoacyl_synth_N"/>
</dbReference>
<feature type="domain" description="Ketosynthase family 3 (KS3)" evidence="9">
    <location>
        <begin position="10"/>
        <end position="435"/>
    </location>
</feature>
<dbReference type="PROSITE" id="PS00606">
    <property type="entry name" value="KS3_1"/>
    <property type="match status" value="1"/>
</dbReference>
<dbReference type="InterPro" id="IPR032821">
    <property type="entry name" value="PKS_assoc"/>
</dbReference>
<dbReference type="SMART" id="SM01294">
    <property type="entry name" value="PKS_PP_betabranch"/>
    <property type="match status" value="1"/>
</dbReference>
<dbReference type="Gene3D" id="3.40.366.10">
    <property type="entry name" value="Malonyl-Coenzyme A Acyl Carrier Protein, domain 2"/>
    <property type="match status" value="1"/>
</dbReference>
<dbReference type="GO" id="GO:0006633">
    <property type="term" value="P:fatty acid biosynthetic process"/>
    <property type="evidence" value="ECO:0007669"/>
    <property type="project" value="InterPro"/>
</dbReference>
<name>A0AAN6PVE3_9PEZI</name>
<dbReference type="InterPro" id="IPR042104">
    <property type="entry name" value="PKS_dehydratase_sf"/>
</dbReference>
<dbReference type="InterPro" id="IPR036291">
    <property type="entry name" value="NAD(P)-bd_dom_sf"/>
</dbReference>
<evidence type="ECO:0000259" key="9">
    <source>
        <dbReference type="PROSITE" id="PS52004"/>
    </source>
</evidence>
<dbReference type="InterPro" id="IPR049551">
    <property type="entry name" value="PKS_DH_C"/>
</dbReference>
<dbReference type="FunFam" id="3.40.50.720:FF:000209">
    <property type="entry name" value="Polyketide synthase Pks12"/>
    <property type="match status" value="1"/>
</dbReference>
<keyword evidence="1" id="KW-0596">Phosphopantetheine</keyword>
<dbReference type="PROSITE" id="PS50075">
    <property type="entry name" value="CARRIER"/>
    <property type="match status" value="1"/>
</dbReference>
<dbReference type="Gene3D" id="3.40.50.720">
    <property type="entry name" value="NAD(P)-binding Rossmann-like Domain"/>
    <property type="match status" value="2"/>
</dbReference>
<evidence type="ECO:0000256" key="5">
    <source>
        <dbReference type="ARBA" id="ARBA00023268"/>
    </source>
</evidence>
<dbReference type="GO" id="GO:0004315">
    <property type="term" value="F:3-oxoacyl-[acyl-carrier-protein] synthase activity"/>
    <property type="evidence" value="ECO:0007669"/>
    <property type="project" value="InterPro"/>
</dbReference>
<dbReference type="InterPro" id="IPR056501">
    <property type="entry name" value="NAD-bd_HRPKS_sdrA"/>
</dbReference>
<comment type="caution">
    <text evidence="11">The sequence shown here is derived from an EMBL/GenBank/DDBJ whole genome shotgun (WGS) entry which is preliminary data.</text>
</comment>
<dbReference type="Gene3D" id="1.10.1200.10">
    <property type="entry name" value="ACP-like"/>
    <property type="match status" value="1"/>
</dbReference>
<dbReference type="Pfam" id="PF16197">
    <property type="entry name" value="KAsynt_C_assoc"/>
    <property type="match status" value="1"/>
</dbReference>
<keyword evidence="3" id="KW-0808">Transferase</keyword>
<dbReference type="GO" id="GO:0004312">
    <property type="term" value="F:fatty acid synthase activity"/>
    <property type="evidence" value="ECO:0007669"/>
    <property type="project" value="TreeGrafter"/>
</dbReference>
<dbReference type="SMART" id="SM00826">
    <property type="entry name" value="PKS_DH"/>
    <property type="match status" value="1"/>
</dbReference>
<dbReference type="PROSITE" id="PS52004">
    <property type="entry name" value="KS3_2"/>
    <property type="match status" value="1"/>
</dbReference>
<dbReference type="FunFam" id="3.40.366.10:FF:000002">
    <property type="entry name" value="Probable polyketide synthase 2"/>
    <property type="match status" value="1"/>
</dbReference>
<feature type="region of interest" description="Disordered" evidence="7">
    <location>
        <begin position="1351"/>
        <end position="1388"/>
    </location>
</feature>
<dbReference type="InterPro" id="IPR018201">
    <property type="entry name" value="Ketoacyl_synth_AS"/>
</dbReference>
<dbReference type="InterPro" id="IPR016035">
    <property type="entry name" value="Acyl_Trfase/lysoPLipase"/>
</dbReference>
<dbReference type="SUPFAM" id="SSF50129">
    <property type="entry name" value="GroES-like"/>
    <property type="match status" value="1"/>
</dbReference>
<dbReference type="CDD" id="cd00833">
    <property type="entry name" value="PKS"/>
    <property type="match status" value="1"/>
</dbReference>
<dbReference type="SMART" id="SM00825">
    <property type="entry name" value="PKS_KS"/>
    <property type="match status" value="1"/>
</dbReference>
<dbReference type="InterPro" id="IPR049552">
    <property type="entry name" value="PKS_DH_N"/>
</dbReference>
<dbReference type="SUPFAM" id="SSF52151">
    <property type="entry name" value="FabD/lysophospholipase-like"/>
    <property type="match status" value="1"/>
</dbReference>
<dbReference type="SUPFAM" id="SSF55048">
    <property type="entry name" value="Probable ACP-binding domain of malonyl-CoA ACP transacylase"/>
    <property type="match status" value="1"/>
</dbReference>
<reference evidence="11" key="1">
    <citation type="journal article" date="2023" name="Mol. Phylogenet. Evol.">
        <title>Genome-scale phylogeny and comparative genomics of the fungal order Sordariales.</title>
        <authorList>
            <person name="Hensen N."/>
            <person name="Bonometti L."/>
            <person name="Westerberg I."/>
            <person name="Brannstrom I.O."/>
            <person name="Guillou S."/>
            <person name="Cros-Aarteil S."/>
            <person name="Calhoun S."/>
            <person name="Haridas S."/>
            <person name="Kuo A."/>
            <person name="Mondo S."/>
            <person name="Pangilinan J."/>
            <person name="Riley R."/>
            <person name="LaButti K."/>
            <person name="Andreopoulos B."/>
            <person name="Lipzen A."/>
            <person name="Chen C."/>
            <person name="Yan M."/>
            <person name="Daum C."/>
            <person name="Ng V."/>
            <person name="Clum A."/>
            <person name="Steindorff A."/>
            <person name="Ohm R.A."/>
            <person name="Martin F."/>
            <person name="Silar P."/>
            <person name="Natvig D.O."/>
            <person name="Lalanne C."/>
            <person name="Gautier V."/>
            <person name="Ament-Velasquez S.L."/>
            <person name="Kruys A."/>
            <person name="Hutchinson M.I."/>
            <person name="Powell A.J."/>
            <person name="Barry K."/>
            <person name="Miller A.N."/>
            <person name="Grigoriev I.V."/>
            <person name="Debuchy R."/>
            <person name="Gladieux P."/>
            <person name="Hiltunen Thoren M."/>
            <person name="Johannesson H."/>
        </authorList>
    </citation>
    <scope>NUCLEOTIDE SEQUENCE</scope>
    <source>
        <strain evidence="11">CBS 757.83</strain>
    </source>
</reference>
<dbReference type="Gene3D" id="3.90.180.10">
    <property type="entry name" value="Medium-chain alcohol dehydrogenases, catalytic domain"/>
    <property type="match status" value="1"/>
</dbReference>
<dbReference type="SMART" id="SM00829">
    <property type="entry name" value="PKS_ER"/>
    <property type="match status" value="1"/>
</dbReference>
<dbReference type="InterPro" id="IPR049900">
    <property type="entry name" value="PKS_mFAS_DH"/>
</dbReference>
<dbReference type="Pfam" id="PF00550">
    <property type="entry name" value="PP-binding"/>
    <property type="match status" value="1"/>
</dbReference>
<keyword evidence="4" id="KW-0560">Oxidoreductase</keyword>
<sequence length="2322" mass="248143">MVPETKTDGLERVAIIGMSCRLPGNIATVQDFWRMLSGAQSGWSPIPAERFSTGAYHHPNPGKKGCFNAKGGYFLSQDPALFDAPFFSLTREEAESMDPQQRLLLECTYEAMEDAGIPKEALAGRKVGVFVGGSASDYRLGVLRDLDNVAMHEATGNHQAIMAGRISHCFDLRGPSVSVDTACSSSLYALHQAVQSIRSGESELAVVAACHLNLQPDDTVTMSLSRLFSEEGRTYSFDARAKSGFARGEGAGCLILKPVESAIRDNDSIRSVIVNTGTNQDGRTVGLTSPSGEAQAQLMREVYARARIRPEDVGFVEAHGTGTKVGDPIEATAIYNVFGNGRTPRDPLFIGSVKSNIGHLENASGLMSVIKSSLMLEKGFILPNVNFETPNEKIPMKEWNIKVPTSQKPWPRKKQYISCNNFGFGGSNAHCVLARPSRRPVEAAGTGGPRQRLFVVSANDEVAAAKSMSQLITFVEQHLEVFQKRLIRDVAYTLCQRRSHLPWRIGVAASSLSDLAQSLNSGDVKPTRASALPPTVAFVYTGQGAQWHAMGRELCQSHPIFAYTLRAADACLAELGAGFSLVDELSKEAETSGVGQAHISQPACTAVQLALTDLLTSWGVRPAAVTGHSSGEIAAAYAAGALSLQTAMAISYFRGQAVVRLRKKHADLRGAMLAVGAGAGEIAPAIKGIQTGRAVIACENSPNSVTVSGDQSAVDEVAVHLERMQLFHRKLRVDVAYHSPHMELVADEYGSLIEDAKPATAGGAVRFYSSLHGREVHDLTTLDASYWVANLVSPVRFSTAISELCSAEEGQAPGIIVEVGPHAALKAPIKQTLQSISHLLPSTPPGYLPTLVRGQDATQTMLSLAASLYTAGYQLDFAAINGEDAEPTPPFLLTNMMPYPWSRQRYWAESRLSVQHRLKPFPRHDLLGALADWSNNDICPTWRNVLRLDDVPWLRDHQMMGLTTFPLAGYLSMAVEAAAQRATLRHGPHVAAEGFALREVQAMRPLLLSDGVGYEVVTSMASYAEGTRSYSDEWDEFRICSWEKGKGWTEHCRGLIRVVAGGRGAVANRPGRRLAATAKLCGEQGIALDRFYQELEQKGAIYGPAFRGLRDIRTRADHAFAALDVADLTTSTMPSAHQSRYLVHPTLLDHVIQLVFPILGAGCGRMKTLYMPSAAKELYIGTAGVAQQVGQPLSISCDGHLGQDRPQSTHFTVHAFSSSQDHGEAPLLSIVDLRMSPVRNEAAGSDIPRELCFRLDWESVSTGEQPSGNGACSLAVGVNGTIALAVGVNGTIALANGVNGASSHDQSALNGSVVNGHHEEKAPNGIVVNGHHEEKAPNGIVVNGHHEENASNGSVVNGHHEKKAPNGIVVNGHHKENASNGSVANDHHQENPLSLIPCAVSIVTERPARCAPDALLDALSSALVKRTGQPPSFMALSDLEEAEDRAYIVLSELDRPLLPNLTAHGLTKVQALLLHSAATLWVTAGAYRSCTNPAANMASGLVRTVRSETAAKAATLDLDPDSTLSDETRADLILEVFERLFRPADGGEDVTQDMEYAEKAGSLVVPRIVADDAVNEYMHRELHQSGPSLQPLKAQSSRLLKLDIATTGALDTLYFDDAPNPDDHPLSDHEVEIRVAATGVNFKDVVIAMGQLPYPGYLGLECAGVVSRVGKAVSHLAYGDRVCAMSEGAYSTVARCPGTSAARIPDAMTFEDAASIPVVYGTAFYGLVELARLTAGESVLIHAAAGGVGQAAIQLAKMVGADIFATVGSPEKKKLIMERYGVPEHRIFFSRDTSFGTAVREATGGVGVDVVLNSLAGDFLRETWECLADFGRFVEIGKRDITNNTRLEMAKFDRNVTFSSVDLTLVAAKRPTVMARTLNAVMTLVTAGVLRPVAPVTVFGLGEVEKAFRLLQSGKTMGKLVVVPNPGSDVIRVTSSKVHAPIFRADATYIIAGGTGGLGRSIARWMVTQGAKYLVLASRNARMEGAVAELSRELQQEADKVTIAVKACDVADANSVRKLVAQCEKELPPVCGCIHATMVLRDVLFEKMTHPEYSDVVRSKVHGAWNLHTSLGSAALDFFIVLSSVAGMVGNRGQAAYAAANTSLDALARHRRRLGLPGTSLALSAVQDVGYLAEDKGAGRMDAVAQSLGGRFLCEAEVLALVKAAVLGKLDGSGGHCLTGVGLAGNTELELPYFAADAKFRRLRDAVAPSAETNGSGSGPGMPVSIEKALARASGAKEAMDVVVTALAAKLATVLMIPPESIDPSRPITTYGLDSLNAIEWRNWITKTMKENLQVLELLSAGSLQNLAALILKRRAAARTGA</sequence>
<dbReference type="Pfam" id="PF08659">
    <property type="entry name" value="KR"/>
    <property type="match status" value="1"/>
</dbReference>
<dbReference type="Pfam" id="PF21089">
    <property type="entry name" value="PKS_DH_N"/>
    <property type="match status" value="1"/>
</dbReference>
<dbReference type="InterPro" id="IPR001227">
    <property type="entry name" value="Ac_transferase_dom_sf"/>
</dbReference>
<protein>
    <submittedName>
        <fullName evidence="11">Polyketide synthase</fullName>
    </submittedName>
</protein>
<dbReference type="Proteomes" id="UP001305647">
    <property type="component" value="Unassembled WGS sequence"/>
</dbReference>